<evidence type="ECO:0000313" key="2">
    <source>
        <dbReference type="EMBL" id="MCW8085681.1"/>
    </source>
</evidence>
<gene>
    <name evidence="2" type="ORF">OF850_08595</name>
</gene>
<proteinExistence type="predicted"/>
<keyword evidence="3" id="KW-1185">Reference proteome</keyword>
<dbReference type="EMBL" id="JAPFQI010000004">
    <property type="protein sequence ID" value="MCW8085681.1"/>
    <property type="molecule type" value="Genomic_DNA"/>
</dbReference>
<feature type="chain" id="PRO_5046703780" evidence="1">
    <location>
        <begin position="25"/>
        <end position="97"/>
    </location>
</feature>
<organism evidence="2 3">
    <name type="scientific">Sabulicella glaciei</name>
    <dbReference type="NCBI Taxonomy" id="2984948"/>
    <lineage>
        <taxon>Bacteria</taxon>
        <taxon>Pseudomonadati</taxon>
        <taxon>Pseudomonadota</taxon>
        <taxon>Alphaproteobacteria</taxon>
        <taxon>Acetobacterales</taxon>
        <taxon>Acetobacteraceae</taxon>
        <taxon>Sabulicella</taxon>
    </lineage>
</organism>
<comment type="caution">
    <text evidence="2">The sequence shown here is derived from an EMBL/GenBank/DDBJ whole genome shotgun (WGS) entry which is preliminary data.</text>
</comment>
<protein>
    <submittedName>
        <fullName evidence="2">Uncharacterized protein</fullName>
    </submittedName>
</protein>
<evidence type="ECO:0000256" key="1">
    <source>
        <dbReference type="SAM" id="SignalP"/>
    </source>
</evidence>
<dbReference type="RefSeq" id="WP_301589616.1">
    <property type="nucleotide sequence ID" value="NZ_JAPFQI010000004.1"/>
</dbReference>
<dbReference type="Proteomes" id="UP001526430">
    <property type="component" value="Unassembled WGS sequence"/>
</dbReference>
<name>A0ABT3NU49_9PROT</name>
<feature type="signal peptide" evidence="1">
    <location>
        <begin position="1"/>
        <end position="24"/>
    </location>
</feature>
<sequence length="97" mass="11517">MKKALLGALFLVAGALATAPAAQAQYYGQGGYESYDRGRHSRAWAREAEWQERMERRARREYWRHQRHAMERQAYEAGRRDAYHQHQPVMPWQGGWR</sequence>
<reference evidence="2 3" key="1">
    <citation type="submission" date="2022-10" db="EMBL/GenBank/DDBJ databases">
        <title>Roseococcus glaciei nov., sp. nov., isolated from glacier.</title>
        <authorList>
            <person name="Liu Q."/>
            <person name="Xin Y.-H."/>
        </authorList>
    </citation>
    <scope>NUCLEOTIDE SEQUENCE [LARGE SCALE GENOMIC DNA]</scope>
    <source>
        <strain evidence="2 3">MDT2-1-1</strain>
    </source>
</reference>
<accession>A0ABT3NU49</accession>
<keyword evidence="1" id="KW-0732">Signal</keyword>
<evidence type="ECO:0000313" key="3">
    <source>
        <dbReference type="Proteomes" id="UP001526430"/>
    </source>
</evidence>